<evidence type="ECO:0000313" key="3">
    <source>
        <dbReference type="Proteomes" id="UP000537188"/>
    </source>
</evidence>
<dbReference type="AlphaFoldDB" id="A0A7Y8FGS5"/>
<dbReference type="InterPro" id="IPR013978">
    <property type="entry name" value="MEKHLA"/>
</dbReference>
<dbReference type="Gene3D" id="3.30.450.20">
    <property type="entry name" value="PAS domain"/>
    <property type="match status" value="1"/>
</dbReference>
<proteinExistence type="predicted"/>
<dbReference type="Pfam" id="PF08670">
    <property type="entry name" value="MEKHLA"/>
    <property type="match status" value="1"/>
</dbReference>
<feature type="domain" description="MEKHLA" evidence="1">
    <location>
        <begin position="3"/>
        <end position="130"/>
    </location>
</feature>
<accession>A0A7Y8FGS5</accession>
<dbReference type="Proteomes" id="UP000537188">
    <property type="component" value="Unassembled WGS sequence"/>
</dbReference>
<gene>
    <name evidence="2" type="ORF">HX828_24125</name>
</gene>
<evidence type="ECO:0000313" key="2">
    <source>
        <dbReference type="EMBL" id="NWE78653.1"/>
    </source>
</evidence>
<dbReference type="SUPFAM" id="SSF55785">
    <property type="entry name" value="PYP-like sensor domain (PAS domain)"/>
    <property type="match status" value="1"/>
</dbReference>
<name>A0A7Y8FGS5_9PSED</name>
<protein>
    <submittedName>
        <fullName evidence="2">MEKHLA domain-containing protein</fullName>
    </submittedName>
</protein>
<dbReference type="EMBL" id="JACARF010000036">
    <property type="protein sequence ID" value="NWE78653.1"/>
    <property type="molecule type" value="Genomic_DNA"/>
</dbReference>
<reference evidence="2 3" key="1">
    <citation type="submission" date="2020-04" db="EMBL/GenBank/DDBJ databases">
        <title>Molecular characterization of pseudomonads from Agaricus bisporus reveal novel blotch 2 pathogens in Western Europe.</title>
        <authorList>
            <person name="Taparia T."/>
            <person name="Krijger M."/>
            <person name="Haynes E."/>
            <person name="Elpinstone J.G."/>
            <person name="Noble R."/>
            <person name="Van Der Wolf J."/>
        </authorList>
    </citation>
    <scope>NUCLEOTIDE SEQUENCE [LARGE SCALE GENOMIC DNA]</scope>
    <source>
        <strain evidence="2 3">IPO3781</strain>
    </source>
</reference>
<organism evidence="2 3">
    <name type="scientific">Pseudomonas yamanorum</name>
    <dbReference type="NCBI Taxonomy" id="515393"/>
    <lineage>
        <taxon>Bacteria</taxon>
        <taxon>Pseudomonadati</taxon>
        <taxon>Pseudomonadota</taxon>
        <taxon>Gammaproteobacteria</taxon>
        <taxon>Pseudomonadales</taxon>
        <taxon>Pseudomonadaceae</taxon>
        <taxon>Pseudomonas</taxon>
    </lineage>
</organism>
<dbReference type="InterPro" id="IPR035965">
    <property type="entry name" value="PAS-like_dom_sf"/>
</dbReference>
<sequence>MLDEAYRHWTGQGLPAPEGLGREERLVWLHEQAPYSLLAHDGAVDPRFTYVNECALRCFKYPREDFIGMPSRFSASELDRPARQVLMEEVGAKGIAHGYSGWRVDAQEQPFMIHAGVVWNLLGGVGQAALFWLDEGGRGTYPLLR</sequence>
<evidence type="ECO:0000259" key="1">
    <source>
        <dbReference type="Pfam" id="PF08670"/>
    </source>
</evidence>
<comment type="caution">
    <text evidence="2">The sequence shown here is derived from an EMBL/GenBank/DDBJ whole genome shotgun (WGS) entry which is preliminary data.</text>
</comment>